<keyword evidence="2" id="KW-0472">Membrane</keyword>
<evidence type="ECO:0000313" key="3">
    <source>
        <dbReference type="EMBL" id="MBB4173354.1"/>
    </source>
</evidence>
<proteinExistence type="predicted"/>
<protein>
    <submittedName>
        <fullName evidence="3">Putative nucleic acid-binding Zn-ribbon protein</fullName>
    </submittedName>
</protein>
<evidence type="ECO:0000256" key="1">
    <source>
        <dbReference type="SAM" id="Coils"/>
    </source>
</evidence>
<evidence type="ECO:0000256" key="2">
    <source>
        <dbReference type="SAM" id="Phobius"/>
    </source>
</evidence>
<keyword evidence="4" id="KW-1185">Reference proteome</keyword>
<keyword evidence="1" id="KW-0175">Coiled coil</keyword>
<reference evidence="3 4" key="1">
    <citation type="submission" date="2020-08" db="EMBL/GenBank/DDBJ databases">
        <title>Genomic Encyclopedia of Type Strains, Phase IV (KMG-IV): sequencing the most valuable type-strain genomes for metagenomic binning, comparative biology and taxonomic classification.</title>
        <authorList>
            <person name="Goeker M."/>
        </authorList>
    </citation>
    <scope>NUCLEOTIDE SEQUENCE [LARGE SCALE GENOMIC DNA]</scope>
    <source>
        <strain evidence="3 4">DSM 101015</strain>
    </source>
</reference>
<name>A0A7W6M6M8_9RHOB</name>
<dbReference type="Proteomes" id="UP000565745">
    <property type="component" value="Unassembled WGS sequence"/>
</dbReference>
<accession>A0A7W6M6M8</accession>
<gene>
    <name evidence="3" type="ORF">GGR93_001115</name>
</gene>
<comment type="caution">
    <text evidence="3">The sequence shown here is derived from an EMBL/GenBank/DDBJ whole genome shotgun (WGS) entry which is preliminary data.</text>
</comment>
<dbReference type="AlphaFoldDB" id="A0A7W6M6M8"/>
<sequence>MSRTEFVLATAIILFVAFCLGWFANWLLHRFTRVAAGDVAQLDRMSQELHEAEETRDQAITYLQQREAELTNQLAQTEAELGAAMEGLRDARHEAEELRVFLETQNKSTGEVFSSQR</sequence>
<organism evidence="3 4">
    <name type="scientific">Sulfitobacter noctilucicola</name>
    <dbReference type="NCBI Taxonomy" id="1342301"/>
    <lineage>
        <taxon>Bacteria</taxon>
        <taxon>Pseudomonadati</taxon>
        <taxon>Pseudomonadota</taxon>
        <taxon>Alphaproteobacteria</taxon>
        <taxon>Rhodobacterales</taxon>
        <taxon>Roseobacteraceae</taxon>
        <taxon>Sulfitobacter</taxon>
    </lineage>
</organism>
<keyword evidence="2" id="KW-1133">Transmembrane helix</keyword>
<keyword evidence="2" id="KW-0812">Transmembrane</keyword>
<dbReference type="OrthoDB" id="7870250at2"/>
<evidence type="ECO:0000313" key="4">
    <source>
        <dbReference type="Proteomes" id="UP000565745"/>
    </source>
</evidence>
<dbReference type="RefSeq" id="WP_025054606.1">
    <property type="nucleotide sequence ID" value="NZ_JACIFU010000001.1"/>
</dbReference>
<dbReference type="EMBL" id="JACIFU010000001">
    <property type="protein sequence ID" value="MBB4173354.1"/>
    <property type="molecule type" value="Genomic_DNA"/>
</dbReference>
<feature type="transmembrane region" description="Helical" evidence="2">
    <location>
        <begin position="6"/>
        <end position="28"/>
    </location>
</feature>
<feature type="coiled-coil region" evidence="1">
    <location>
        <begin position="42"/>
        <end position="105"/>
    </location>
</feature>